<dbReference type="EMBL" id="FJOG01000079">
    <property type="protein sequence ID" value="CZR69762.1"/>
    <property type="molecule type" value="Genomic_DNA"/>
</dbReference>
<evidence type="ECO:0000313" key="2">
    <source>
        <dbReference type="Proteomes" id="UP000184330"/>
    </source>
</evidence>
<keyword evidence="2" id="KW-1185">Reference proteome</keyword>
<protein>
    <submittedName>
        <fullName evidence="1">Uncharacterized protein</fullName>
    </submittedName>
</protein>
<name>A0A1L7XXH6_9HELO</name>
<reference evidence="1 2" key="1">
    <citation type="submission" date="2016-03" db="EMBL/GenBank/DDBJ databases">
        <authorList>
            <person name="Ploux O."/>
        </authorList>
    </citation>
    <scope>NUCLEOTIDE SEQUENCE [LARGE SCALE GENOMIC DNA]</scope>
    <source>
        <strain evidence="1 2">UAMH 11012</strain>
    </source>
</reference>
<dbReference type="Proteomes" id="UP000184330">
    <property type="component" value="Unassembled WGS sequence"/>
</dbReference>
<accession>A0A1L7XXH6</accession>
<gene>
    <name evidence="1" type="ORF">PAC_19662</name>
</gene>
<dbReference type="AlphaFoldDB" id="A0A1L7XXH6"/>
<organism evidence="1 2">
    <name type="scientific">Phialocephala subalpina</name>
    <dbReference type="NCBI Taxonomy" id="576137"/>
    <lineage>
        <taxon>Eukaryota</taxon>
        <taxon>Fungi</taxon>
        <taxon>Dikarya</taxon>
        <taxon>Ascomycota</taxon>
        <taxon>Pezizomycotina</taxon>
        <taxon>Leotiomycetes</taxon>
        <taxon>Helotiales</taxon>
        <taxon>Mollisiaceae</taxon>
        <taxon>Phialocephala</taxon>
        <taxon>Phialocephala fortinii species complex</taxon>
    </lineage>
</organism>
<evidence type="ECO:0000313" key="1">
    <source>
        <dbReference type="EMBL" id="CZR69762.1"/>
    </source>
</evidence>
<proteinExistence type="predicted"/>
<sequence>MKVAISAAAMASMNAKKDINDFLLSAKKYQPHIVRDASTKNVGLKIKWALCRDEDIIKLTADLTGLVEAIDVAVELAGEDVGPIGRRNTAVADQGSSDGRIAFADLERRQIFHEYVKEIFDELGSETELGLAGKVRRHEDTIRDSKTGRRLGSRYDWPNDFINGRRLEMSMTFEQELSEKDGFSVFSDTDRLFIISGLNGNFCLTAEAALDVLVLLLRRSTGVMSLDGRTRAMDRAPNIAQKVETLLGNLSERIRQETMYYDEKCDILYCSRRTTTLASAISLLSFESFVMGESHGLDSILLKETPNSFNIMVLNGV</sequence>